<dbReference type="Proteomes" id="UP001367508">
    <property type="component" value="Unassembled WGS sequence"/>
</dbReference>
<proteinExistence type="predicted"/>
<name>A0AAN9LSP9_CANGL</name>
<protein>
    <submittedName>
        <fullName evidence="1">Uncharacterized protein</fullName>
    </submittedName>
</protein>
<keyword evidence="2" id="KW-1185">Reference proteome</keyword>
<sequence>MFQLHNKTTMQSQDERLRWCASTDILYTSYLHTNIQRVSIGGIRVNAEALFVVVVGPVRDLQILWECLERKRSQKIVYPRFLN</sequence>
<evidence type="ECO:0000313" key="1">
    <source>
        <dbReference type="EMBL" id="KAK7339493.1"/>
    </source>
</evidence>
<gene>
    <name evidence="1" type="ORF">VNO77_20164</name>
</gene>
<dbReference type="AlphaFoldDB" id="A0AAN9LSP9"/>
<evidence type="ECO:0000313" key="2">
    <source>
        <dbReference type="Proteomes" id="UP001367508"/>
    </source>
</evidence>
<comment type="caution">
    <text evidence="1">The sequence shown here is derived from an EMBL/GenBank/DDBJ whole genome shotgun (WGS) entry which is preliminary data.</text>
</comment>
<organism evidence="1 2">
    <name type="scientific">Canavalia gladiata</name>
    <name type="common">Sword bean</name>
    <name type="synonym">Dolichos gladiatus</name>
    <dbReference type="NCBI Taxonomy" id="3824"/>
    <lineage>
        <taxon>Eukaryota</taxon>
        <taxon>Viridiplantae</taxon>
        <taxon>Streptophyta</taxon>
        <taxon>Embryophyta</taxon>
        <taxon>Tracheophyta</taxon>
        <taxon>Spermatophyta</taxon>
        <taxon>Magnoliopsida</taxon>
        <taxon>eudicotyledons</taxon>
        <taxon>Gunneridae</taxon>
        <taxon>Pentapetalae</taxon>
        <taxon>rosids</taxon>
        <taxon>fabids</taxon>
        <taxon>Fabales</taxon>
        <taxon>Fabaceae</taxon>
        <taxon>Papilionoideae</taxon>
        <taxon>50 kb inversion clade</taxon>
        <taxon>NPAAA clade</taxon>
        <taxon>indigoferoid/millettioid clade</taxon>
        <taxon>Phaseoleae</taxon>
        <taxon>Canavalia</taxon>
    </lineage>
</organism>
<reference evidence="1 2" key="1">
    <citation type="submission" date="2024-01" db="EMBL/GenBank/DDBJ databases">
        <title>The genomes of 5 underutilized Papilionoideae crops provide insights into root nodulation and disease resistanc.</title>
        <authorList>
            <person name="Jiang F."/>
        </authorList>
    </citation>
    <scope>NUCLEOTIDE SEQUENCE [LARGE SCALE GENOMIC DNA]</scope>
    <source>
        <strain evidence="1">LVBAO_FW01</strain>
        <tissue evidence="1">Leaves</tissue>
    </source>
</reference>
<accession>A0AAN9LSP9</accession>
<dbReference type="EMBL" id="JAYMYQ010000004">
    <property type="protein sequence ID" value="KAK7339493.1"/>
    <property type="molecule type" value="Genomic_DNA"/>
</dbReference>